<dbReference type="PROSITE" id="PS00028">
    <property type="entry name" value="ZINC_FINGER_C2H2_1"/>
    <property type="match status" value="2"/>
</dbReference>
<evidence type="ECO:0000256" key="3">
    <source>
        <dbReference type="ARBA" id="ARBA00022737"/>
    </source>
</evidence>
<keyword evidence="6" id="KW-0805">Transcription regulation</keyword>
<dbReference type="OrthoDB" id="6365676at2759"/>
<evidence type="ECO:0000256" key="2">
    <source>
        <dbReference type="ARBA" id="ARBA00022723"/>
    </source>
</evidence>
<dbReference type="InterPro" id="IPR036236">
    <property type="entry name" value="Znf_C2H2_sf"/>
</dbReference>
<accession>A0A9P6JH59</accession>
<dbReference type="SMART" id="SM00355">
    <property type="entry name" value="ZnF_C2H2"/>
    <property type="match status" value="2"/>
</dbReference>
<dbReference type="GO" id="GO:0000981">
    <property type="term" value="F:DNA-binding transcription factor activity, RNA polymerase II-specific"/>
    <property type="evidence" value="ECO:0007669"/>
    <property type="project" value="UniProtKB-ARBA"/>
</dbReference>
<dbReference type="FunFam" id="3.30.160.60:FF:000072">
    <property type="entry name" value="zinc finger protein 143 isoform X1"/>
    <property type="match status" value="2"/>
</dbReference>
<dbReference type="PANTHER" id="PTHR47428:SF1">
    <property type="entry name" value="REGULATORY PROTEIN MIG1-RELATED"/>
    <property type="match status" value="1"/>
</dbReference>
<dbReference type="EMBL" id="JAAAHW010004306">
    <property type="protein sequence ID" value="KAF9975810.1"/>
    <property type="molecule type" value="Genomic_DNA"/>
</dbReference>
<dbReference type="InterPro" id="IPR051007">
    <property type="entry name" value="creA/MIG_C2H2-ZnF"/>
</dbReference>
<dbReference type="Pfam" id="PF00096">
    <property type="entry name" value="zf-C2H2"/>
    <property type="match status" value="2"/>
</dbReference>
<proteinExistence type="predicted"/>
<protein>
    <recommendedName>
        <fullName evidence="11">C2H2-type domain-containing protein</fullName>
    </recommendedName>
</protein>
<evidence type="ECO:0000256" key="5">
    <source>
        <dbReference type="ARBA" id="ARBA00022833"/>
    </source>
</evidence>
<evidence type="ECO:0000256" key="4">
    <source>
        <dbReference type="ARBA" id="ARBA00022771"/>
    </source>
</evidence>
<evidence type="ECO:0000259" key="11">
    <source>
        <dbReference type="PROSITE" id="PS50157"/>
    </source>
</evidence>
<keyword evidence="8" id="KW-0539">Nucleus</keyword>
<keyword evidence="4 9" id="KW-0863">Zinc-finger</keyword>
<dbReference type="GO" id="GO:0000978">
    <property type="term" value="F:RNA polymerase II cis-regulatory region sequence-specific DNA binding"/>
    <property type="evidence" value="ECO:0007669"/>
    <property type="project" value="TreeGrafter"/>
</dbReference>
<dbReference type="AlphaFoldDB" id="A0A9P6JH59"/>
<dbReference type="SUPFAM" id="SSF57667">
    <property type="entry name" value="beta-beta-alpha zinc fingers"/>
    <property type="match status" value="1"/>
</dbReference>
<feature type="compositionally biased region" description="Polar residues" evidence="10">
    <location>
        <begin position="183"/>
        <end position="193"/>
    </location>
</feature>
<dbReference type="GO" id="GO:0000433">
    <property type="term" value="P:carbon catabolite repression of transcription from RNA polymerase II promoter by glucose"/>
    <property type="evidence" value="ECO:0007669"/>
    <property type="project" value="TreeGrafter"/>
</dbReference>
<evidence type="ECO:0000313" key="12">
    <source>
        <dbReference type="EMBL" id="KAF9975810.1"/>
    </source>
</evidence>
<evidence type="ECO:0000256" key="10">
    <source>
        <dbReference type="SAM" id="MobiDB-lite"/>
    </source>
</evidence>
<evidence type="ECO:0000256" key="6">
    <source>
        <dbReference type="ARBA" id="ARBA00023015"/>
    </source>
</evidence>
<evidence type="ECO:0000256" key="9">
    <source>
        <dbReference type="PROSITE-ProRule" id="PRU00042"/>
    </source>
</evidence>
<feature type="domain" description="C2H2-type" evidence="11">
    <location>
        <begin position="140"/>
        <end position="169"/>
    </location>
</feature>
<gene>
    <name evidence="12" type="ORF">BGZ65_008081</name>
</gene>
<keyword evidence="7" id="KW-0804">Transcription</keyword>
<dbReference type="GO" id="GO:0005737">
    <property type="term" value="C:cytoplasm"/>
    <property type="evidence" value="ECO:0007669"/>
    <property type="project" value="TreeGrafter"/>
</dbReference>
<keyword evidence="3" id="KW-0677">Repeat</keyword>
<dbReference type="InterPro" id="IPR013087">
    <property type="entry name" value="Znf_C2H2_type"/>
</dbReference>
<dbReference type="GO" id="GO:0008270">
    <property type="term" value="F:zinc ion binding"/>
    <property type="evidence" value="ECO:0007669"/>
    <property type="project" value="UniProtKB-KW"/>
</dbReference>
<dbReference type="Gene3D" id="3.30.160.60">
    <property type="entry name" value="Classic Zinc Finger"/>
    <property type="match status" value="2"/>
</dbReference>
<feature type="non-terminal residue" evidence="12">
    <location>
        <position position="218"/>
    </location>
</feature>
<evidence type="ECO:0000256" key="8">
    <source>
        <dbReference type="ARBA" id="ARBA00023242"/>
    </source>
</evidence>
<feature type="domain" description="C2H2-type" evidence="11">
    <location>
        <begin position="110"/>
        <end position="139"/>
    </location>
</feature>
<evidence type="ECO:0000256" key="7">
    <source>
        <dbReference type="ARBA" id="ARBA00023163"/>
    </source>
</evidence>
<comment type="caution">
    <text evidence="12">The sequence shown here is derived from an EMBL/GenBank/DDBJ whole genome shotgun (WGS) entry which is preliminary data.</text>
</comment>
<comment type="subcellular location">
    <subcellularLocation>
        <location evidence="1">Nucleus</location>
    </subcellularLocation>
</comment>
<dbReference type="Proteomes" id="UP000749646">
    <property type="component" value="Unassembled WGS sequence"/>
</dbReference>
<keyword evidence="13" id="KW-1185">Reference proteome</keyword>
<sequence length="218" mass="23642">MTSYPMTPPGTFLPAAQDPILLSTNNPPKQGSDQLLILEAGIDIATQGSLAGVREPIQKRISSPDRNALGHSGLKILAMNKTEESHLAPLITSGSAPGVKYEEDTPKKAHYCPWPNCHKTFTRSAHLARHARSHGGEKPYACPHNGCSKQFARSDVLKEHIRIHDVNKIRKRKARDTSEHSKATTASKNNTPTDLAPVAILTSQQINSQHSAVAPSLT</sequence>
<dbReference type="PROSITE" id="PS50157">
    <property type="entry name" value="ZINC_FINGER_C2H2_2"/>
    <property type="match status" value="2"/>
</dbReference>
<dbReference type="PANTHER" id="PTHR47428">
    <property type="entry name" value="REGULATORY PROTEIN MIG1-RELATED"/>
    <property type="match status" value="1"/>
</dbReference>
<evidence type="ECO:0000256" key="1">
    <source>
        <dbReference type="ARBA" id="ARBA00004123"/>
    </source>
</evidence>
<feature type="region of interest" description="Disordered" evidence="10">
    <location>
        <begin position="168"/>
        <end position="194"/>
    </location>
</feature>
<name>A0A9P6JH59_9FUNG</name>
<reference evidence="12" key="1">
    <citation type="journal article" date="2020" name="Fungal Divers.">
        <title>Resolving the Mortierellaceae phylogeny through synthesis of multi-gene phylogenetics and phylogenomics.</title>
        <authorList>
            <person name="Vandepol N."/>
            <person name="Liber J."/>
            <person name="Desiro A."/>
            <person name="Na H."/>
            <person name="Kennedy M."/>
            <person name="Barry K."/>
            <person name="Grigoriev I.V."/>
            <person name="Miller A.N."/>
            <person name="O'Donnell K."/>
            <person name="Stajich J.E."/>
            <person name="Bonito G."/>
        </authorList>
    </citation>
    <scope>NUCLEOTIDE SEQUENCE</scope>
    <source>
        <strain evidence="12">MES-2147</strain>
    </source>
</reference>
<dbReference type="GO" id="GO:0005634">
    <property type="term" value="C:nucleus"/>
    <property type="evidence" value="ECO:0007669"/>
    <property type="project" value="UniProtKB-SubCell"/>
</dbReference>
<keyword evidence="5" id="KW-0862">Zinc</keyword>
<organism evidence="12 13">
    <name type="scientific">Modicella reniformis</name>
    <dbReference type="NCBI Taxonomy" id="1440133"/>
    <lineage>
        <taxon>Eukaryota</taxon>
        <taxon>Fungi</taxon>
        <taxon>Fungi incertae sedis</taxon>
        <taxon>Mucoromycota</taxon>
        <taxon>Mortierellomycotina</taxon>
        <taxon>Mortierellomycetes</taxon>
        <taxon>Mortierellales</taxon>
        <taxon>Mortierellaceae</taxon>
        <taxon>Modicella</taxon>
    </lineage>
</organism>
<evidence type="ECO:0000313" key="13">
    <source>
        <dbReference type="Proteomes" id="UP000749646"/>
    </source>
</evidence>
<keyword evidence="2" id="KW-0479">Metal-binding</keyword>